<comment type="caution">
    <text evidence="1">The sequence shown here is derived from an EMBL/GenBank/DDBJ whole genome shotgun (WGS) entry which is preliminary data.</text>
</comment>
<reference evidence="1 2" key="1">
    <citation type="submission" date="2013-11" db="EMBL/GenBank/DDBJ databases">
        <title>The Genome Sequence of Phytophthora parasitica P1976.</title>
        <authorList>
            <consortium name="The Broad Institute Genomics Platform"/>
            <person name="Russ C."/>
            <person name="Tyler B."/>
            <person name="Panabieres F."/>
            <person name="Shan W."/>
            <person name="Tripathy S."/>
            <person name="Grunwald N."/>
            <person name="Machado M."/>
            <person name="Johnson C.S."/>
            <person name="Walker B."/>
            <person name="Young S."/>
            <person name="Zeng Q."/>
            <person name="Gargeya S."/>
            <person name="Fitzgerald M."/>
            <person name="Haas B."/>
            <person name="Abouelleil A."/>
            <person name="Allen A.W."/>
            <person name="Alvarado L."/>
            <person name="Arachchi H.M."/>
            <person name="Berlin A.M."/>
            <person name="Chapman S.B."/>
            <person name="Gainer-Dewar J."/>
            <person name="Goldberg J."/>
            <person name="Griggs A."/>
            <person name="Gujja S."/>
            <person name="Hansen M."/>
            <person name="Howarth C."/>
            <person name="Imamovic A."/>
            <person name="Ireland A."/>
            <person name="Larimer J."/>
            <person name="McCowan C."/>
            <person name="Murphy C."/>
            <person name="Pearson M."/>
            <person name="Poon T.W."/>
            <person name="Priest M."/>
            <person name="Roberts A."/>
            <person name="Saif S."/>
            <person name="Shea T."/>
            <person name="Sisk P."/>
            <person name="Sykes S."/>
            <person name="Wortman J."/>
            <person name="Nusbaum C."/>
            <person name="Birren B."/>
        </authorList>
    </citation>
    <scope>NUCLEOTIDE SEQUENCE [LARGE SCALE GENOMIC DNA]</scope>
    <source>
        <strain evidence="1 2">P1976</strain>
    </source>
</reference>
<evidence type="ECO:0000313" key="2">
    <source>
        <dbReference type="Proteomes" id="UP000028582"/>
    </source>
</evidence>
<protein>
    <submittedName>
        <fullName evidence="1">Uncharacterized protein</fullName>
    </submittedName>
</protein>
<dbReference type="Proteomes" id="UP000028582">
    <property type="component" value="Unassembled WGS sequence"/>
</dbReference>
<sequence>FFCLVPTVLVLDDPSRHGYLGPQNAIETTSPMQQSIPIKKMFWKHRALVTR</sequence>
<dbReference type="EMBL" id="ANJA01001032">
    <property type="protein sequence ID" value="ETO80144.1"/>
    <property type="molecule type" value="Genomic_DNA"/>
</dbReference>
<evidence type="ECO:0000313" key="1">
    <source>
        <dbReference type="EMBL" id="ETO80144.1"/>
    </source>
</evidence>
<name>A0A081AMN3_PHYNI</name>
<feature type="non-terminal residue" evidence="1">
    <location>
        <position position="51"/>
    </location>
</feature>
<accession>A0A081AMN3</accession>
<gene>
    <name evidence="1" type="ORF">F444_05280</name>
</gene>
<dbReference type="AlphaFoldDB" id="A0A081AMN3"/>
<proteinExistence type="predicted"/>
<organism evidence="1 2">
    <name type="scientific">Phytophthora nicotianae P1976</name>
    <dbReference type="NCBI Taxonomy" id="1317066"/>
    <lineage>
        <taxon>Eukaryota</taxon>
        <taxon>Sar</taxon>
        <taxon>Stramenopiles</taxon>
        <taxon>Oomycota</taxon>
        <taxon>Peronosporomycetes</taxon>
        <taxon>Peronosporales</taxon>
        <taxon>Peronosporaceae</taxon>
        <taxon>Phytophthora</taxon>
    </lineage>
</organism>
<feature type="non-terminal residue" evidence="1">
    <location>
        <position position="1"/>
    </location>
</feature>